<evidence type="ECO:0000313" key="3">
    <source>
        <dbReference type="Proteomes" id="UP000095439"/>
    </source>
</evidence>
<evidence type="ECO:0000259" key="1">
    <source>
        <dbReference type="Pfam" id="PF13091"/>
    </source>
</evidence>
<reference evidence="2 3" key="1">
    <citation type="submission" date="2015-09" db="EMBL/GenBank/DDBJ databases">
        <authorList>
            <consortium name="Pathogen Informatics"/>
        </authorList>
    </citation>
    <scope>NUCLEOTIDE SEQUENCE [LARGE SCALE GENOMIC DNA]</scope>
    <source>
        <strain evidence="2 3">2789STDY5608866</strain>
    </source>
</reference>
<name>A0A174AUU5_9FIRM</name>
<evidence type="ECO:0000313" key="2">
    <source>
        <dbReference type="EMBL" id="CUN91256.1"/>
    </source>
</evidence>
<protein>
    <submittedName>
        <fullName evidence="2">Cardiolipin synthase 2</fullName>
    </submittedName>
</protein>
<dbReference type="Gene3D" id="3.30.870.10">
    <property type="entry name" value="Endonuclease Chain A"/>
    <property type="match status" value="1"/>
</dbReference>
<sequence>MIGNAKKSIVLSTFDLRPDDSGMKIIAALYTAAERGVQVQILIDGIYQKLFLEKSPVFQALAAHQNVEVGIYNPVMNRKVKGKETK</sequence>
<dbReference type="Pfam" id="PF13091">
    <property type="entry name" value="PLDc_2"/>
    <property type="match status" value="1"/>
</dbReference>
<accession>A0A174AUU5</accession>
<dbReference type="EMBL" id="CYYY01000007">
    <property type="protein sequence ID" value="CUN91256.1"/>
    <property type="molecule type" value="Genomic_DNA"/>
</dbReference>
<gene>
    <name evidence="2" type="ORF">ERS852423_01770</name>
</gene>
<organism evidence="2 3">
    <name type="scientific">Dorea longicatena</name>
    <dbReference type="NCBI Taxonomy" id="88431"/>
    <lineage>
        <taxon>Bacteria</taxon>
        <taxon>Bacillati</taxon>
        <taxon>Bacillota</taxon>
        <taxon>Clostridia</taxon>
        <taxon>Lachnospirales</taxon>
        <taxon>Lachnospiraceae</taxon>
        <taxon>Dorea</taxon>
    </lineage>
</organism>
<dbReference type="AlphaFoldDB" id="A0A174AUU5"/>
<dbReference type="InterPro" id="IPR025202">
    <property type="entry name" value="PLD-like_dom"/>
</dbReference>
<feature type="domain" description="Phospholipase D-like" evidence="1">
    <location>
        <begin position="1"/>
        <end position="74"/>
    </location>
</feature>
<dbReference type="SUPFAM" id="SSF56024">
    <property type="entry name" value="Phospholipase D/nuclease"/>
    <property type="match status" value="1"/>
</dbReference>
<proteinExistence type="predicted"/>
<dbReference type="Proteomes" id="UP000095439">
    <property type="component" value="Unassembled WGS sequence"/>
</dbReference>
<dbReference type="RefSeq" id="WP_022416025.1">
    <property type="nucleotide sequence ID" value="NZ_CABIWY010000007.1"/>
</dbReference>